<gene>
    <name evidence="11 13" type="primary">apt</name>
    <name evidence="13" type="ORF">SOCEGT47_026950</name>
</gene>
<evidence type="ECO:0000256" key="7">
    <source>
        <dbReference type="ARBA" id="ARBA00022490"/>
    </source>
</evidence>
<dbReference type="Pfam" id="PF00156">
    <property type="entry name" value="Pribosyltran"/>
    <property type="match status" value="1"/>
</dbReference>
<dbReference type="GO" id="GO:0016208">
    <property type="term" value="F:AMP binding"/>
    <property type="evidence" value="ECO:0007669"/>
    <property type="project" value="TreeGrafter"/>
</dbReference>
<evidence type="ECO:0000256" key="8">
    <source>
        <dbReference type="ARBA" id="ARBA00022676"/>
    </source>
</evidence>
<dbReference type="GO" id="GO:0044209">
    <property type="term" value="P:AMP salvage"/>
    <property type="evidence" value="ECO:0007669"/>
    <property type="project" value="UniProtKB-UniRule"/>
</dbReference>
<proteinExistence type="inferred from homology"/>
<dbReference type="NCBIfam" id="TIGR01090">
    <property type="entry name" value="apt"/>
    <property type="match status" value="1"/>
</dbReference>
<keyword evidence="10 11" id="KW-0660">Purine salvage</keyword>
<dbReference type="Gene3D" id="3.40.50.2020">
    <property type="match status" value="1"/>
</dbReference>
<accession>A0A4P2PZ64</accession>
<dbReference type="GO" id="GO:0006166">
    <property type="term" value="P:purine ribonucleoside salvage"/>
    <property type="evidence" value="ECO:0007669"/>
    <property type="project" value="UniProtKB-UniRule"/>
</dbReference>
<dbReference type="HAMAP" id="MF_00004">
    <property type="entry name" value="Aden_phosphoribosyltr"/>
    <property type="match status" value="1"/>
</dbReference>
<organism evidence="13 14">
    <name type="scientific">Sorangium cellulosum</name>
    <name type="common">Polyangium cellulosum</name>
    <dbReference type="NCBI Taxonomy" id="56"/>
    <lineage>
        <taxon>Bacteria</taxon>
        <taxon>Pseudomonadati</taxon>
        <taxon>Myxococcota</taxon>
        <taxon>Polyangia</taxon>
        <taxon>Polyangiales</taxon>
        <taxon>Polyangiaceae</taxon>
        <taxon>Sorangium</taxon>
    </lineage>
</organism>
<evidence type="ECO:0000313" key="14">
    <source>
        <dbReference type="Proteomes" id="UP000295781"/>
    </source>
</evidence>
<evidence type="ECO:0000256" key="1">
    <source>
        <dbReference type="ARBA" id="ARBA00000868"/>
    </source>
</evidence>
<feature type="domain" description="Phosphoribosyltransferase" evidence="12">
    <location>
        <begin position="54"/>
        <end position="160"/>
    </location>
</feature>
<comment type="similarity">
    <text evidence="5 11">Belongs to the purine/pyrimidine phosphoribosyltransferase family.</text>
</comment>
<dbReference type="PANTHER" id="PTHR32315">
    <property type="entry name" value="ADENINE PHOSPHORIBOSYLTRANSFERASE"/>
    <property type="match status" value="1"/>
</dbReference>
<dbReference type="AlphaFoldDB" id="A0A4P2PZ64"/>
<name>A0A4P2PZ64_SORCE</name>
<dbReference type="NCBIfam" id="NF002636">
    <property type="entry name" value="PRK02304.1-5"/>
    <property type="match status" value="1"/>
</dbReference>
<keyword evidence="7 11" id="KW-0963">Cytoplasm</keyword>
<reference evidence="13 14" key="1">
    <citation type="submission" date="2015-09" db="EMBL/GenBank/DDBJ databases">
        <title>Sorangium comparison.</title>
        <authorList>
            <person name="Zaburannyi N."/>
            <person name="Bunk B."/>
            <person name="Overmann J."/>
            <person name="Mueller R."/>
        </authorList>
    </citation>
    <scope>NUCLEOTIDE SEQUENCE [LARGE SCALE GENOMIC DNA]</scope>
    <source>
        <strain evidence="13 14">So ceGT47</strain>
    </source>
</reference>
<dbReference type="SUPFAM" id="SSF53271">
    <property type="entry name" value="PRTase-like"/>
    <property type="match status" value="1"/>
</dbReference>
<dbReference type="GO" id="GO:0002055">
    <property type="term" value="F:adenine binding"/>
    <property type="evidence" value="ECO:0007669"/>
    <property type="project" value="TreeGrafter"/>
</dbReference>
<evidence type="ECO:0000256" key="2">
    <source>
        <dbReference type="ARBA" id="ARBA00003968"/>
    </source>
</evidence>
<dbReference type="Proteomes" id="UP000295781">
    <property type="component" value="Chromosome"/>
</dbReference>
<dbReference type="NCBIfam" id="NF002634">
    <property type="entry name" value="PRK02304.1-3"/>
    <property type="match status" value="1"/>
</dbReference>
<comment type="catalytic activity">
    <reaction evidence="1 11">
        <text>AMP + diphosphate = 5-phospho-alpha-D-ribose 1-diphosphate + adenine</text>
        <dbReference type="Rhea" id="RHEA:16609"/>
        <dbReference type="ChEBI" id="CHEBI:16708"/>
        <dbReference type="ChEBI" id="CHEBI:33019"/>
        <dbReference type="ChEBI" id="CHEBI:58017"/>
        <dbReference type="ChEBI" id="CHEBI:456215"/>
        <dbReference type="EC" id="2.4.2.7"/>
    </reaction>
</comment>
<evidence type="ECO:0000256" key="3">
    <source>
        <dbReference type="ARBA" id="ARBA00004496"/>
    </source>
</evidence>
<keyword evidence="9 11" id="KW-0808">Transferase</keyword>
<dbReference type="RefSeq" id="WP_129347395.1">
    <property type="nucleotide sequence ID" value="NZ_CP012670.1"/>
</dbReference>
<comment type="function">
    <text evidence="2 11">Catalyzes a salvage reaction resulting in the formation of AMP, that is energically less costly than de novo synthesis.</text>
</comment>
<evidence type="ECO:0000256" key="9">
    <source>
        <dbReference type="ARBA" id="ARBA00022679"/>
    </source>
</evidence>
<keyword evidence="8 11" id="KW-0328">Glycosyltransferase</keyword>
<evidence type="ECO:0000256" key="6">
    <source>
        <dbReference type="ARBA" id="ARBA00011893"/>
    </source>
</evidence>
<dbReference type="GO" id="GO:0003999">
    <property type="term" value="F:adenine phosphoribosyltransferase activity"/>
    <property type="evidence" value="ECO:0007669"/>
    <property type="project" value="UniProtKB-UniRule"/>
</dbReference>
<dbReference type="InterPro" id="IPR005764">
    <property type="entry name" value="Ade_phspho_trans"/>
</dbReference>
<dbReference type="OrthoDB" id="9803963at2"/>
<dbReference type="UniPathway" id="UPA00588">
    <property type="reaction ID" value="UER00646"/>
</dbReference>
<dbReference type="InterPro" id="IPR050054">
    <property type="entry name" value="UPRTase/APRTase"/>
</dbReference>
<evidence type="ECO:0000256" key="5">
    <source>
        <dbReference type="ARBA" id="ARBA00008391"/>
    </source>
</evidence>
<comment type="subunit">
    <text evidence="11">Homodimer.</text>
</comment>
<evidence type="ECO:0000256" key="10">
    <source>
        <dbReference type="ARBA" id="ARBA00022726"/>
    </source>
</evidence>
<dbReference type="GO" id="GO:0006168">
    <property type="term" value="P:adenine salvage"/>
    <property type="evidence" value="ECO:0007669"/>
    <property type="project" value="InterPro"/>
</dbReference>
<dbReference type="GO" id="GO:0005737">
    <property type="term" value="C:cytoplasm"/>
    <property type="evidence" value="ECO:0007669"/>
    <property type="project" value="UniProtKB-SubCell"/>
</dbReference>
<dbReference type="EC" id="2.4.2.7" evidence="6 11"/>
<protein>
    <recommendedName>
        <fullName evidence="6 11">Adenine phosphoribosyltransferase</fullName>
        <shortName evidence="11">APRT</shortName>
        <ecNumber evidence="6 11">2.4.2.7</ecNumber>
    </recommendedName>
</protein>
<comment type="subcellular location">
    <subcellularLocation>
        <location evidence="3 11">Cytoplasm</location>
    </subcellularLocation>
</comment>
<evidence type="ECO:0000256" key="11">
    <source>
        <dbReference type="HAMAP-Rule" id="MF_00004"/>
    </source>
</evidence>
<sequence>MVNHDDLPSEHALRYLKSHLRNVPDFPRPGILFKDITPLLADPRALHITLDLLAQRYIGEHIDVVVGVESRGFIFGGALSARLNASFVPVRKPGKLPAASDRVAYELEYGRAELEMHKGSIRPGAKVLIVDDLLATGGTAAAAAELARLQGGVIAGLAFVIELDFLSGRALLAQRIGDAARVYSIVRFAAGE</sequence>
<evidence type="ECO:0000259" key="12">
    <source>
        <dbReference type="Pfam" id="PF00156"/>
    </source>
</evidence>
<dbReference type="FunFam" id="3.40.50.2020:FF:000021">
    <property type="entry name" value="Adenine phosphoribosyltransferase"/>
    <property type="match status" value="1"/>
</dbReference>
<comment type="pathway">
    <text evidence="4 11">Purine metabolism; AMP biosynthesis via salvage pathway; AMP from adenine: step 1/1.</text>
</comment>
<evidence type="ECO:0000313" key="13">
    <source>
        <dbReference type="EMBL" id="AUX22194.1"/>
    </source>
</evidence>
<dbReference type="PANTHER" id="PTHR32315:SF3">
    <property type="entry name" value="ADENINE PHOSPHORIBOSYLTRANSFERASE"/>
    <property type="match status" value="1"/>
</dbReference>
<dbReference type="InterPro" id="IPR029057">
    <property type="entry name" value="PRTase-like"/>
</dbReference>
<dbReference type="InterPro" id="IPR000836">
    <property type="entry name" value="PRTase_dom"/>
</dbReference>
<evidence type="ECO:0000256" key="4">
    <source>
        <dbReference type="ARBA" id="ARBA00004659"/>
    </source>
</evidence>
<dbReference type="EMBL" id="CP012670">
    <property type="protein sequence ID" value="AUX22194.1"/>
    <property type="molecule type" value="Genomic_DNA"/>
</dbReference>
<dbReference type="CDD" id="cd06223">
    <property type="entry name" value="PRTases_typeI"/>
    <property type="match status" value="1"/>
</dbReference>